<organism evidence="1 2">
    <name type="scientific">Merluccius polli</name>
    <name type="common">Benguela hake</name>
    <name type="synonym">Merluccius cadenati</name>
    <dbReference type="NCBI Taxonomy" id="89951"/>
    <lineage>
        <taxon>Eukaryota</taxon>
        <taxon>Metazoa</taxon>
        <taxon>Chordata</taxon>
        <taxon>Craniata</taxon>
        <taxon>Vertebrata</taxon>
        <taxon>Euteleostomi</taxon>
        <taxon>Actinopterygii</taxon>
        <taxon>Neopterygii</taxon>
        <taxon>Teleostei</taxon>
        <taxon>Neoteleostei</taxon>
        <taxon>Acanthomorphata</taxon>
        <taxon>Zeiogadaria</taxon>
        <taxon>Gadariae</taxon>
        <taxon>Gadiformes</taxon>
        <taxon>Gadoidei</taxon>
        <taxon>Merlucciidae</taxon>
        <taxon>Merluccius</taxon>
    </lineage>
</organism>
<evidence type="ECO:0000313" key="1">
    <source>
        <dbReference type="EMBL" id="KAK0147959.1"/>
    </source>
</evidence>
<accession>A0AA47MWR0</accession>
<keyword evidence="2" id="KW-1185">Reference proteome</keyword>
<protein>
    <submittedName>
        <fullName evidence="1">Uncharacterized protein</fullName>
    </submittedName>
</protein>
<comment type="caution">
    <text evidence="1">The sequence shown here is derived from an EMBL/GenBank/DDBJ whole genome shotgun (WGS) entry which is preliminary data.</text>
</comment>
<dbReference type="AlphaFoldDB" id="A0AA47MWR0"/>
<name>A0AA47MWR0_MERPO</name>
<gene>
    <name evidence="1" type="ORF">N1851_012325</name>
</gene>
<evidence type="ECO:0000313" key="2">
    <source>
        <dbReference type="Proteomes" id="UP001174136"/>
    </source>
</evidence>
<dbReference type="Proteomes" id="UP001174136">
    <property type="component" value="Unassembled WGS sequence"/>
</dbReference>
<sequence length="138" mass="14961">MYNRMHAIVCPMIAAAGYCVPQRSEQPLTKAIPQTVVDSAFGKVQEGSPISHQHPLPAGAYQLPVCVHSPTAATSKIAGNYFGYGEDNRGCYKRAEGLCGVTPCQEDEDHIFPLQGYLPCPRSEFSRTSCRENLKGSG</sequence>
<reference evidence="1" key="1">
    <citation type="journal article" date="2023" name="Front. Mar. Sci.">
        <title>A new Merluccius polli reference genome to investigate the effects of global change in West African waters.</title>
        <authorList>
            <person name="Mateo J.L."/>
            <person name="Blanco-Fernandez C."/>
            <person name="Garcia-Vazquez E."/>
            <person name="Machado-Schiaffino G."/>
        </authorList>
    </citation>
    <scope>NUCLEOTIDE SEQUENCE</scope>
    <source>
        <strain evidence="1">C29</strain>
        <tissue evidence="1">Fin</tissue>
    </source>
</reference>
<proteinExistence type="predicted"/>
<dbReference type="EMBL" id="JAOPHQ010002276">
    <property type="protein sequence ID" value="KAK0147959.1"/>
    <property type="molecule type" value="Genomic_DNA"/>
</dbReference>